<reference evidence="6 7" key="1">
    <citation type="submission" date="2019-07" db="EMBL/GenBank/DDBJ databases">
        <title>Whole genome shotgun sequence of Methylobacterium gnaphalii NBRC 107716.</title>
        <authorList>
            <person name="Hosoyama A."/>
            <person name="Uohara A."/>
            <person name="Ohji S."/>
            <person name="Ichikawa N."/>
        </authorList>
    </citation>
    <scope>NUCLEOTIDE SEQUENCE [LARGE SCALE GENOMIC DNA]</scope>
    <source>
        <strain evidence="6 7">NBRC 107716</strain>
    </source>
</reference>
<dbReference type="AlphaFoldDB" id="A0A512JPE7"/>
<dbReference type="GO" id="GO:0008932">
    <property type="term" value="F:lytic endotransglycosylase activity"/>
    <property type="evidence" value="ECO:0007669"/>
    <property type="project" value="UniProtKB-UniRule"/>
</dbReference>
<dbReference type="InterPro" id="IPR036908">
    <property type="entry name" value="RlpA-like_sf"/>
</dbReference>
<gene>
    <name evidence="3" type="primary">rlpA</name>
    <name evidence="6" type="ORF">MGN01_36810</name>
</gene>
<proteinExistence type="inferred from homology"/>
<dbReference type="EMBL" id="BJZV01000023">
    <property type="protein sequence ID" value="GEP11836.1"/>
    <property type="molecule type" value="Genomic_DNA"/>
</dbReference>
<keyword evidence="7" id="KW-1185">Reference proteome</keyword>
<keyword evidence="2 3" id="KW-0961">Cell wall biogenesis/degradation</keyword>
<name>A0A512JPE7_9HYPH</name>
<comment type="function">
    <text evidence="3">Lytic transglycosylase with a strong preference for naked glycan strands that lack stem peptides.</text>
</comment>
<comment type="caution">
    <text evidence="6">The sequence shown here is derived from an EMBL/GenBank/DDBJ whole genome shotgun (WGS) entry which is preliminary data.</text>
</comment>
<dbReference type="InterPro" id="IPR034718">
    <property type="entry name" value="RlpA"/>
</dbReference>
<dbReference type="RefSeq" id="WP_147048246.1">
    <property type="nucleotide sequence ID" value="NZ_BJZV01000023.1"/>
</dbReference>
<dbReference type="Proteomes" id="UP000321750">
    <property type="component" value="Unassembled WGS sequence"/>
</dbReference>
<feature type="signal peptide" evidence="3">
    <location>
        <begin position="1"/>
        <end position="25"/>
    </location>
</feature>
<organism evidence="6 7">
    <name type="scientific">Methylobacterium gnaphalii</name>
    <dbReference type="NCBI Taxonomy" id="1010610"/>
    <lineage>
        <taxon>Bacteria</taxon>
        <taxon>Pseudomonadati</taxon>
        <taxon>Pseudomonadota</taxon>
        <taxon>Alphaproteobacteria</taxon>
        <taxon>Hyphomicrobiales</taxon>
        <taxon>Methylobacteriaceae</taxon>
        <taxon>Methylobacterium</taxon>
    </lineage>
</organism>
<dbReference type="EC" id="4.2.2.-" evidence="3"/>
<evidence type="ECO:0000259" key="5">
    <source>
        <dbReference type="Pfam" id="PF03330"/>
    </source>
</evidence>
<evidence type="ECO:0000313" key="6">
    <source>
        <dbReference type="EMBL" id="GEP11836.1"/>
    </source>
</evidence>
<dbReference type="SUPFAM" id="SSF50685">
    <property type="entry name" value="Barwin-like endoglucanases"/>
    <property type="match status" value="1"/>
</dbReference>
<evidence type="ECO:0000313" key="7">
    <source>
        <dbReference type="Proteomes" id="UP000321750"/>
    </source>
</evidence>
<dbReference type="Gene3D" id="2.40.40.10">
    <property type="entry name" value="RlpA-like domain"/>
    <property type="match status" value="1"/>
</dbReference>
<comment type="similarity">
    <text evidence="3 4">Belongs to the RlpA family.</text>
</comment>
<keyword evidence="1 3" id="KW-0456">Lyase</keyword>
<dbReference type="PANTHER" id="PTHR34183:SF8">
    <property type="entry name" value="ENDOLYTIC PEPTIDOGLYCAN TRANSGLYCOSYLASE RLPA-RELATED"/>
    <property type="match status" value="1"/>
</dbReference>
<keyword evidence="3" id="KW-0732">Signal</keyword>
<accession>A0A512JPE7</accession>
<dbReference type="CDD" id="cd22268">
    <property type="entry name" value="DPBB_RlpA-like"/>
    <property type="match status" value="1"/>
</dbReference>
<evidence type="ECO:0000256" key="1">
    <source>
        <dbReference type="ARBA" id="ARBA00023239"/>
    </source>
</evidence>
<evidence type="ECO:0000256" key="4">
    <source>
        <dbReference type="RuleBase" id="RU003495"/>
    </source>
</evidence>
<dbReference type="HAMAP" id="MF_02071">
    <property type="entry name" value="RlpA"/>
    <property type="match status" value="1"/>
</dbReference>
<evidence type="ECO:0000256" key="2">
    <source>
        <dbReference type="ARBA" id="ARBA00023316"/>
    </source>
</evidence>
<dbReference type="OrthoDB" id="9779128at2"/>
<keyword evidence="6" id="KW-0449">Lipoprotein</keyword>
<feature type="chain" id="PRO_5022276133" description="Endolytic peptidoglycan transglycosylase RlpA" evidence="3">
    <location>
        <begin position="26"/>
        <end position="119"/>
    </location>
</feature>
<sequence precursor="true">MLILQRLALRAAFACLVLANAPARAETASWYGAETCRGKRDCRTANGERFAPGGLTAAHRSLPFGTRLRVTNHATGRSVVVRINDRGPFIRGRSIDLSRGAARAIGCAGVCHVSLARGG</sequence>
<dbReference type="NCBIfam" id="TIGR00413">
    <property type="entry name" value="rlpA"/>
    <property type="match status" value="1"/>
</dbReference>
<dbReference type="GO" id="GO:0000270">
    <property type="term" value="P:peptidoglycan metabolic process"/>
    <property type="evidence" value="ECO:0007669"/>
    <property type="project" value="UniProtKB-UniRule"/>
</dbReference>
<feature type="domain" description="RlpA-like protein double-psi beta-barrel" evidence="5">
    <location>
        <begin position="27"/>
        <end position="113"/>
    </location>
</feature>
<dbReference type="Pfam" id="PF03330">
    <property type="entry name" value="DPBB_1"/>
    <property type="match status" value="1"/>
</dbReference>
<dbReference type="GO" id="GO:0071555">
    <property type="term" value="P:cell wall organization"/>
    <property type="evidence" value="ECO:0007669"/>
    <property type="project" value="UniProtKB-KW"/>
</dbReference>
<protein>
    <recommendedName>
        <fullName evidence="3">Endolytic peptidoglycan transglycosylase RlpA</fullName>
        <ecNumber evidence="3">4.2.2.-</ecNumber>
    </recommendedName>
</protein>
<evidence type="ECO:0000256" key="3">
    <source>
        <dbReference type="HAMAP-Rule" id="MF_02071"/>
    </source>
</evidence>
<dbReference type="InterPro" id="IPR012997">
    <property type="entry name" value="RplA"/>
</dbReference>
<dbReference type="PANTHER" id="PTHR34183">
    <property type="entry name" value="ENDOLYTIC PEPTIDOGLYCAN TRANSGLYCOSYLASE RLPA"/>
    <property type="match status" value="1"/>
</dbReference>
<dbReference type="InterPro" id="IPR009009">
    <property type="entry name" value="RlpA-like_DPBB"/>
</dbReference>